<accession>A0AAQ3NV81</accession>
<organism evidence="1 2">
    <name type="scientific">Vigna mungo</name>
    <name type="common">Black gram</name>
    <name type="synonym">Phaseolus mungo</name>
    <dbReference type="NCBI Taxonomy" id="3915"/>
    <lineage>
        <taxon>Eukaryota</taxon>
        <taxon>Viridiplantae</taxon>
        <taxon>Streptophyta</taxon>
        <taxon>Embryophyta</taxon>
        <taxon>Tracheophyta</taxon>
        <taxon>Spermatophyta</taxon>
        <taxon>Magnoliopsida</taxon>
        <taxon>eudicotyledons</taxon>
        <taxon>Gunneridae</taxon>
        <taxon>Pentapetalae</taxon>
        <taxon>rosids</taxon>
        <taxon>fabids</taxon>
        <taxon>Fabales</taxon>
        <taxon>Fabaceae</taxon>
        <taxon>Papilionoideae</taxon>
        <taxon>50 kb inversion clade</taxon>
        <taxon>NPAAA clade</taxon>
        <taxon>indigoferoid/millettioid clade</taxon>
        <taxon>Phaseoleae</taxon>
        <taxon>Vigna</taxon>
    </lineage>
</organism>
<evidence type="ECO:0008006" key="3">
    <source>
        <dbReference type="Google" id="ProtNLM"/>
    </source>
</evidence>
<dbReference type="EMBL" id="CP144698">
    <property type="protein sequence ID" value="WVZ16664.1"/>
    <property type="molecule type" value="Genomic_DNA"/>
</dbReference>
<sequence length="265" mass="30572">MLLNQEPAEDKRTASEVLDWSENTLNATRDSASNNWEGNWSTMKLQGPHQDGRENEQLAGCVENAKKSCVVVETTSAENHGSTKYIPPHLRGKSKLGKMQPAQQKEVQIVFGKSCHLPVEIEHKAFWAVKRCNLEYNAAGKQRKLQLQELDEIRLEAYENSRFYKEKVKRFHDRSILRKEFSIGQKVLLYNSKMKLIAGKLRSKWEGPYEILKVFPNGAVEIRKLEADKSFMVNGHQLKIFHEKQPLEKEEKTLQFNDPVLENPP</sequence>
<reference evidence="1 2" key="1">
    <citation type="journal article" date="2023" name="Life. Sci Alliance">
        <title>Evolutionary insights into 3D genome organization and epigenetic landscape of Vigna mungo.</title>
        <authorList>
            <person name="Junaid A."/>
            <person name="Singh B."/>
            <person name="Bhatia S."/>
        </authorList>
    </citation>
    <scope>NUCLEOTIDE SEQUENCE [LARGE SCALE GENOMIC DNA]</scope>
    <source>
        <strain evidence="1">Urdbean</strain>
    </source>
</reference>
<dbReference type="Proteomes" id="UP001374535">
    <property type="component" value="Chromosome 3"/>
</dbReference>
<protein>
    <recommendedName>
        <fullName evidence="3">Reverse transcriptase domain-containing protein</fullName>
    </recommendedName>
</protein>
<proteinExistence type="predicted"/>
<keyword evidence="2" id="KW-1185">Reference proteome</keyword>
<dbReference type="PANTHER" id="PTHR47266">
    <property type="entry name" value="ENDONUCLEASE-RELATED"/>
    <property type="match status" value="1"/>
</dbReference>
<dbReference type="InterPro" id="IPR052160">
    <property type="entry name" value="Gypsy_RT_Integrase-like"/>
</dbReference>
<evidence type="ECO:0000313" key="1">
    <source>
        <dbReference type="EMBL" id="WVZ16664.1"/>
    </source>
</evidence>
<dbReference type="AlphaFoldDB" id="A0AAQ3NV81"/>
<name>A0AAQ3NV81_VIGMU</name>
<gene>
    <name evidence="1" type="ORF">V8G54_009646</name>
</gene>
<evidence type="ECO:0000313" key="2">
    <source>
        <dbReference type="Proteomes" id="UP001374535"/>
    </source>
</evidence>